<dbReference type="PANTHER" id="PTHR43586">
    <property type="entry name" value="CYSTEINE DESULFURASE"/>
    <property type="match status" value="1"/>
</dbReference>
<evidence type="ECO:0000256" key="5">
    <source>
        <dbReference type="ARBA" id="ARBA00022898"/>
    </source>
</evidence>
<proteinExistence type="inferred from homology"/>
<reference evidence="10 11" key="1">
    <citation type="submission" date="2010-10" db="EMBL/GenBank/DDBJ databases">
        <authorList>
            <person name="Muzny D."/>
            <person name="Qin X."/>
            <person name="Deng J."/>
            <person name="Jiang H."/>
            <person name="Liu Y."/>
            <person name="Qu J."/>
            <person name="Song X.-Z."/>
            <person name="Zhang L."/>
            <person name="Thornton R."/>
            <person name="Coyle M."/>
            <person name="Francisco L."/>
            <person name="Jackson L."/>
            <person name="Javaid M."/>
            <person name="Korchina V."/>
            <person name="Kovar C."/>
            <person name="Mata R."/>
            <person name="Mathew T."/>
            <person name="Ngo R."/>
            <person name="Nguyen L."/>
            <person name="Nguyen N."/>
            <person name="Okwuonu G."/>
            <person name="Ongeri F."/>
            <person name="Pham C."/>
            <person name="Simmons D."/>
            <person name="Wilczek-Boney K."/>
            <person name="Hale W."/>
            <person name="Jakkamsetti A."/>
            <person name="Pham P."/>
            <person name="Ruth R."/>
            <person name="San Lucas F."/>
            <person name="Warren J."/>
            <person name="Zhang J."/>
            <person name="Zhao Z."/>
            <person name="Zhou C."/>
            <person name="Zhu D."/>
            <person name="Lee S."/>
            <person name="Bess C."/>
            <person name="Blankenburg K."/>
            <person name="Forbes L."/>
            <person name="Fu Q."/>
            <person name="Gubbala S."/>
            <person name="Hirani K."/>
            <person name="Jayaseelan J.C."/>
            <person name="Lara F."/>
            <person name="Munidasa M."/>
            <person name="Palculict T."/>
            <person name="Patil S."/>
            <person name="Pu L.-L."/>
            <person name="Saada N."/>
            <person name="Tang L."/>
            <person name="Weissenberger G."/>
            <person name="Zhu Y."/>
            <person name="Hemphill L."/>
            <person name="Shang Y."/>
            <person name="Youmans B."/>
            <person name="Ayvaz T."/>
            <person name="Ross M."/>
            <person name="Santibanez J."/>
            <person name="Aqrawi P."/>
            <person name="Gross S."/>
            <person name="Joshi V."/>
            <person name="Fowler G."/>
            <person name="Nazareth L."/>
            <person name="Reid J."/>
            <person name="Worley K."/>
            <person name="Petrosino J."/>
            <person name="Highlander S."/>
            <person name="Gibbs R."/>
        </authorList>
    </citation>
    <scope>NUCLEOTIDE SEQUENCE [LARGE SCALE GENOMIC DNA]</scope>
    <source>
        <strain evidence="10 11">ATCC 33574</strain>
    </source>
</reference>
<keyword evidence="4 8" id="KW-0808">Transferase</keyword>
<dbReference type="GO" id="GO:0016829">
    <property type="term" value="F:lyase activity"/>
    <property type="evidence" value="ECO:0007669"/>
    <property type="project" value="UniProtKB-KW"/>
</dbReference>
<sequence length="426" mass="47051">MKENNDIYNKEKGGILLPAAGAVGEAVRADFPILSRTVYDKPLVYFDNAATTQKPLCVLDAMREEYLNVNANVHRGVHWLSQQATELHEAARETVRRFINARSTNEIVFTRGTTEGLNLIASCFSDEFMGEGDEVIISTMEHHSNIVPWQLQAHRKGIVLKVIPLTESGELDMEAYARLFTDKTRIVSVTHVSNVLGTVNPVRELVRIAHEHNVPIVIDGAQSAPHFMVDMQAIDCDFFVFSGHKTYGPTGIGVLYGKESWLDKLPPYQGGGEMIEHVSFSHSTFERPPLKFEAGTPDYVATHGLATALDYLSAIGMDNVEAHEQMLTNYALERLAQIEGMKIYGPSGHSHDAVVSFQVGDIHHMDLGTLLDRLGIAIRTGHHCAQPLMDSLGILGTARASFALYNTKEEIDILVAGIERVAKMFG</sequence>
<dbReference type="InterPro" id="IPR020578">
    <property type="entry name" value="Aminotrans_V_PyrdxlP_BS"/>
</dbReference>
<dbReference type="PROSITE" id="PS00595">
    <property type="entry name" value="AA_TRANSFER_CLASS_5"/>
    <property type="match status" value="1"/>
</dbReference>
<keyword evidence="10" id="KW-0456">Lyase</keyword>
<dbReference type="STRING" id="873513.HMPREF6485_0477"/>
<dbReference type="CDD" id="cd06453">
    <property type="entry name" value="SufS_like"/>
    <property type="match status" value="1"/>
</dbReference>
<evidence type="ECO:0000256" key="1">
    <source>
        <dbReference type="ARBA" id="ARBA00001933"/>
    </source>
</evidence>
<dbReference type="PIRSF" id="PIRSF005572">
    <property type="entry name" value="NifS"/>
    <property type="match status" value="1"/>
</dbReference>
<evidence type="ECO:0000259" key="9">
    <source>
        <dbReference type="Pfam" id="PF00266"/>
    </source>
</evidence>
<comment type="caution">
    <text evidence="10">The sequence shown here is derived from an EMBL/GenBank/DDBJ whole genome shotgun (WGS) entry which is preliminary data.</text>
</comment>
<evidence type="ECO:0000256" key="2">
    <source>
        <dbReference type="ARBA" id="ARBA00002824"/>
    </source>
</evidence>
<dbReference type="RefSeq" id="WP_004344328.1">
    <property type="nucleotide sequence ID" value="NZ_GL586311.1"/>
</dbReference>
<dbReference type="InterPro" id="IPR016454">
    <property type="entry name" value="Cysteine_dSase"/>
</dbReference>
<dbReference type="Gene3D" id="3.40.640.10">
    <property type="entry name" value="Type I PLP-dependent aspartate aminotransferase-like (Major domain)"/>
    <property type="match status" value="1"/>
</dbReference>
<evidence type="ECO:0000256" key="7">
    <source>
        <dbReference type="RuleBase" id="RU004504"/>
    </source>
</evidence>
<evidence type="ECO:0000256" key="3">
    <source>
        <dbReference type="ARBA" id="ARBA00010447"/>
    </source>
</evidence>
<accession>E6K4H5</accession>
<comment type="similarity">
    <text evidence="3 8">Belongs to the class-V pyridoxal-phosphate-dependent aminotransferase family. Csd subfamily.</text>
</comment>
<evidence type="ECO:0000256" key="6">
    <source>
        <dbReference type="ARBA" id="ARBA00050776"/>
    </source>
</evidence>
<name>E6K4H5_9BACT</name>
<comment type="catalytic activity">
    <reaction evidence="6 8">
        <text>(sulfur carrier)-H + L-cysteine = (sulfur carrier)-SH + L-alanine</text>
        <dbReference type="Rhea" id="RHEA:43892"/>
        <dbReference type="Rhea" id="RHEA-COMP:14737"/>
        <dbReference type="Rhea" id="RHEA-COMP:14739"/>
        <dbReference type="ChEBI" id="CHEBI:29917"/>
        <dbReference type="ChEBI" id="CHEBI:35235"/>
        <dbReference type="ChEBI" id="CHEBI:57972"/>
        <dbReference type="ChEBI" id="CHEBI:64428"/>
        <dbReference type="EC" id="2.8.1.7"/>
    </reaction>
</comment>
<dbReference type="eggNOG" id="COG0520">
    <property type="taxonomic scope" value="Bacteria"/>
</dbReference>
<dbReference type="InterPro" id="IPR015424">
    <property type="entry name" value="PyrdxlP-dep_Trfase"/>
</dbReference>
<dbReference type="GO" id="GO:0006534">
    <property type="term" value="P:cysteine metabolic process"/>
    <property type="evidence" value="ECO:0007669"/>
    <property type="project" value="UniProtKB-UniRule"/>
</dbReference>
<dbReference type="Proteomes" id="UP000003112">
    <property type="component" value="Unassembled WGS sequence"/>
</dbReference>
<evidence type="ECO:0000313" key="10">
    <source>
        <dbReference type="EMBL" id="EFU31550.1"/>
    </source>
</evidence>
<dbReference type="EC" id="2.8.1.7" evidence="8"/>
<dbReference type="InterPro" id="IPR015421">
    <property type="entry name" value="PyrdxlP-dep_Trfase_major"/>
</dbReference>
<dbReference type="AlphaFoldDB" id="E6K4H5"/>
<evidence type="ECO:0000256" key="8">
    <source>
        <dbReference type="RuleBase" id="RU004506"/>
    </source>
</evidence>
<dbReference type="GO" id="GO:0031071">
    <property type="term" value="F:cysteine desulfurase activity"/>
    <property type="evidence" value="ECO:0007669"/>
    <property type="project" value="UniProtKB-UniRule"/>
</dbReference>
<comment type="function">
    <text evidence="2 8">Catalyzes the removal of elemental sulfur and selenium atoms from L-cysteine, L-cystine, L-selenocysteine, and L-selenocystine to produce L-alanine.</text>
</comment>
<dbReference type="GO" id="GO:0030170">
    <property type="term" value="F:pyridoxal phosphate binding"/>
    <property type="evidence" value="ECO:0007669"/>
    <property type="project" value="UniProtKB-UniRule"/>
</dbReference>
<dbReference type="EMBL" id="AEPD01000011">
    <property type="protein sequence ID" value="EFU31550.1"/>
    <property type="molecule type" value="Genomic_DNA"/>
</dbReference>
<dbReference type="Pfam" id="PF00266">
    <property type="entry name" value="Aminotran_5"/>
    <property type="match status" value="1"/>
</dbReference>
<gene>
    <name evidence="10" type="primary">sufS</name>
    <name evidence="10" type="ORF">HMPREF6485_0477</name>
</gene>
<feature type="domain" description="Aminotransferase class V" evidence="9">
    <location>
        <begin position="44"/>
        <end position="414"/>
    </location>
</feature>
<evidence type="ECO:0000313" key="11">
    <source>
        <dbReference type="Proteomes" id="UP000003112"/>
    </source>
</evidence>
<dbReference type="PANTHER" id="PTHR43586:SF8">
    <property type="entry name" value="CYSTEINE DESULFURASE 1, CHLOROPLASTIC"/>
    <property type="match status" value="1"/>
</dbReference>
<keyword evidence="11" id="KW-1185">Reference proteome</keyword>
<dbReference type="InterPro" id="IPR010970">
    <property type="entry name" value="Cys_dSase_SufS"/>
</dbReference>
<evidence type="ECO:0000256" key="4">
    <source>
        <dbReference type="ARBA" id="ARBA00022679"/>
    </source>
</evidence>
<keyword evidence="5 8" id="KW-0663">Pyridoxal phosphate</keyword>
<protein>
    <recommendedName>
        <fullName evidence="8">Cysteine desulfurase</fullName>
        <ecNumber evidence="8">2.8.1.7</ecNumber>
    </recommendedName>
</protein>
<dbReference type="InterPro" id="IPR000192">
    <property type="entry name" value="Aminotrans_V_dom"/>
</dbReference>
<dbReference type="NCBIfam" id="TIGR01979">
    <property type="entry name" value="sufS"/>
    <property type="match status" value="1"/>
</dbReference>
<comment type="cofactor">
    <cofactor evidence="1 7">
        <name>pyridoxal 5'-phosphate</name>
        <dbReference type="ChEBI" id="CHEBI:597326"/>
    </cofactor>
</comment>
<dbReference type="SUPFAM" id="SSF53383">
    <property type="entry name" value="PLP-dependent transferases"/>
    <property type="match status" value="1"/>
</dbReference>
<dbReference type="Gene3D" id="3.90.1150.10">
    <property type="entry name" value="Aspartate Aminotransferase, domain 1"/>
    <property type="match status" value="1"/>
</dbReference>
<dbReference type="HOGENOM" id="CLU_003433_2_5_10"/>
<organism evidence="10 11">
    <name type="scientific">Segatella buccae ATCC 33574</name>
    <dbReference type="NCBI Taxonomy" id="873513"/>
    <lineage>
        <taxon>Bacteria</taxon>
        <taxon>Pseudomonadati</taxon>
        <taxon>Bacteroidota</taxon>
        <taxon>Bacteroidia</taxon>
        <taxon>Bacteroidales</taxon>
        <taxon>Prevotellaceae</taxon>
        <taxon>Segatella</taxon>
    </lineage>
</organism>
<dbReference type="InterPro" id="IPR015422">
    <property type="entry name" value="PyrdxlP-dep_Trfase_small"/>
</dbReference>
<dbReference type="GeneID" id="93535423"/>